<dbReference type="InterPro" id="IPR050498">
    <property type="entry name" value="Ycf3"/>
</dbReference>
<dbReference type="InterPro" id="IPR011990">
    <property type="entry name" value="TPR-like_helical_dom_sf"/>
</dbReference>
<dbReference type="SUPFAM" id="SSF48452">
    <property type="entry name" value="TPR-like"/>
    <property type="match status" value="1"/>
</dbReference>
<name>A0ABS9Z442_9HYPH</name>
<dbReference type="Gene3D" id="1.25.40.10">
    <property type="entry name" value="Tetratricopeptide repeat domain"/>
    <property type="match status" value="3"/>
</dbReference>
<dbReference type="SUPFAM" id="SSF53756">
    <property type="entry name" value="UDP-Glycosyltransferase/glycogen phosphorylase"/>
    <property type="match status" value="1"/>
</dbReference>
<dbReference type="RefSeq" id="WP_243066263.1">
    <property type="nucleotide sequence ID" value="NZ_JAIVFK010000014.1"/>
</dbReference>
<feature type="repeat" description="TPR" evidence="3">
    <location>
        <begin position="147"/>
        <end position="180"/>
    </location>
</feature>
<dbReference type="PROSITE" id="PS50293">
    <property type="entry name" value="TPR_REGION"/>
    <property type="match status" value="1"/>
</dbReference>
<dbReference type="Pfam" id="PF01075">
    <property type="entry name" value="Glyco_transf_9"/>
    <property type="match status" value="1"/>
</dbReference>
<dbReference type="Pfam" id="PF13414">
    <property type="entry name" value="TPR_11"/>
    <property type="match status" value="1"/>
</dbReference>
<comment type="caution">
    <text evidence="4">The sequence shown here is derived from an EMBL/GenBank/DDBJ whole genome shotgun (WGS) entry which is preliminary data.</text>
</comment>
<evidence type="ECO:0000256" key="1">
    <source>
        <dbReference type="ARBA" id="ARBA00022737"/>
    </source>
</evidence>
<protein>
    <submittedName>
        <fullName evidence="4">Tetratricopeptide repeat protein</fullName>
    </submittedName>
</protein>
<organism evidence="4 5">
    <name type="scientific">Candidatus Rhodoblastus alkanivorans</name>
    <dbReference type="NCBI Taxonomy" id="2954117"/>
    <lineage>
        <taxon>Bacteria</taxon>
        <taxon>Pseudomonadati</taxon>
        <taxon>Pseudomonadota</taxon>
        <taxon>Alphaproteobacteria</taxon>
        <taxon>Hyphomicrobiales</taxon>
        <taxon>Rhodoblastaceae</taxon>
        <taxon>Rhodoblastus</taxon>
    </lineage>
</organism>
<evidence type="ECO:0000256" key="3">
    <source>
        <dbReference type="PROSITE-ProRule" id="PRU00339"/>
    </source>
</evidence>
<dbReference type="EMBL" id="JAIVFP010000001">
    <property type="protein sequence ID" value="MCI4682236.1"/>
    <property type="molecule type" value="Genomic_DNA"/>
</dbReference>
<evidence type="ECO:0000313" key="4">
    <source>
        <dbReference type="EMBL" id="MCI4682236.1"/>
    </source>
</evidence>
<dbReference type="InterPro" id="IPR019734">
    <property type="entry name" value="TPR_rpt"/>
</dbReference>
<keyword evidence="5" id="KW-1185">Reference proteome</keyword>
<dbReference type="PANTHER" id="PTHR44858:SF1">
    <property type="entry name" value="UDP-N-ACETYLGLUCOSAMINE--PEPTIDE N-ACETYLGLUCOSAMINYLTRANSFERASE SPINDLY-RELATED"/>
    <property type="match status" value="1"/>
</dbReference>
<feature type="repeat" description="TPR" evidence="3">
    <location>
        <begin position="181"/>
        <end position="214"/>
    </location>
</feature>
<gene>
    <name evidence="4" type="ORF">K2U94_05560</name>
</gene>
<feature type="repeat" description="TPR" evidence="3">
    <location>
        <begin position="113"/>
        <end position="146"/>
    </location>
</feature>
<evidence type="ECO:0000313" key="5">
    <source>
        <dbReference type="Proteomes" id="UP001139104"/>
    </source>
</evidence>
<proteinExistence type="predicted"/>
<sequence length="535" mass="58859">MQTIGGGSAAARALLDSGVRAHAAGRAEEGIAAVDAALRIDPDFSEALSFAGFILQERGHGAGALRFYERALSLKADDATAWFNRGLLLMGARRLEDARESFARACALRAEVAGYHCNHGAALYELGRLGEAAAVYETALSLDPNLAQAELNLGNALMRLGRYTQARGAYLRAIRLRPDYALGFCGLGIVAKELGCFDEAMRAFDEALGLAPDSEEALSNRGCLHLLLGDFARGWEGYEYRWAKGRRPVPISPARFDLSDRESLAGRKILVVNDHGLGDTIQFFRYVVLLARMGADVTFAGPRKIWRLLSSSGVAATWRDEDDLAGEFDEVLAISSLPRACATRLETIPAPTPYLFAEAARIDFWRDRLQGQGKKIGLCWRGNVDFRVDPRRSIPPEAFLPLARLDRVRLINLQKGARGDDLPRELATRLENLSTDFDGGADAFLDTAAIMAHLDLVVTCDTSIAHLAGALGRPVWVALRQVAEWRWQNGRSDSPWYPSMRLFRCRDGEDWTALLDEMAVEISRQFSLGTMKKIS</sequence>
<keyword evidence="1" id="KW-0677">Repeat</keyword>
<reference evidence="4" key="1">
    <citation type="journal article" date="2022" name="ISME J.">
        <title>Identification of active gaseous-alkane degraders at natural gas seeps.</title>
        <authorList>
            <person name="Farhan Ul Haque M."/>
            <person name="Hernandez M."/>
            <person name="Crombie A.T."/>
            <person name="Murrell J.C."/>
        </authorList>
    </citation>
    <scope>NUCLEOTIDE SEQUENCE</scope>
    <source>
        <strain evidence="4">PC2</strain>
    </source>
</reference>
<dbReference type="Proteomes" id="UP001139104">
    <property type="component" value="Unassembled WGS sequence"/>
</dbReference>
<dbReference type="SMART" id="SM00028">
    <property type="entry name" value="TPR"/>
    <property type="match status" value="6"/>
</dbReference>
<keyword evidence="2 3" id="KW-0802">TPR repeat</keyword>
<accession>A0ABS9Z442</accession>
<dbReference type="PANTHER" id="PTHR44858">
    <property type="entry name" value="TETRATRICOPEPTIDE REPEAT PROTEIN 6"/>
    <property type="match status" value="1"/>
</dbReference>
<dbReference type="InterPro" id="IPR002201">
    <property type="entry name" value="Glyco_trans_9"/>
</dbReference>
<dbReference type="PROSITE" id="PS50005">
    <property type="entry name" value="TPR"/>
    <property type="match status" value="3"/>
</dbReference>
<dbReference type="Gene3D" id="3.40.50.2000">
    <property type="entry name" value="Glycogen Phosphorylase B"/>
    <property type="match status" value="1"/>
</dbReference>
<evidence type="ECO:0000256" key="2">
    <source>
        <dbReference type="ARBA" id="ARBA00022803"/>
    </source>
</evidence>
<dbReference type="Pfam" id="PF13432">
    <property type="entry name" value="TPR_16"/>
    <property type="match status" value="2"/>
</dbReference>